<dbReference type="AlphaFoldDB" id="A0AA38FLA4"/>
<feature type="non-terminal residue" evidence="4">
    <location>
        <position position="1"/>
    </location>
</feature>
<organism evidence="4 5">
    <name type="scientific">Taxus chinensis</name>
    <name type="common">Chinese yew</name>
    <name type="synonym">Taxus wallichiana var. chinensis</name>
    <dbReference type="NCBI Taxonomy" id="29808"/>
    <lineage>
        <taxon>Eukaryota</taxon>
        <taxon>Viridiplantae</taxon>
        <taxon>Streptophyta</taxon>
        <taxon>Embryophyta</taxon>
        <taxon>Tracheophyta</taxon>
        <taxon>Spermatophyta</taxon>
        <taxon>Pinopsida</taxon>
        <taxon>Pinidae</taxon>
        <taxon>Conifers II</taxon>
        <taxon>Cupressales</taxon>
        <taxon>Taxaceae</taxon>
        <taxon>Taxus</taxon>
    </lineage>
</organism>
<keyword evidence="5" id="KW-1185">Reference proteome</keyword>
<evidence type="ECO:0000259" key="3">
    <source>
        <dbReference type="PROSITE" id="PS51186"/>
    </source>
</evidence>
<keyword evidence="1" id="KW-0808">Transferase</keyword>
<dbReference type="InterPro" id="IPR045039">
    <property type="entry name" value="NSI-like"/>
</dbReference>
<dbReference type="CDD" id="cd04301">
    <property type="entry name" value="NAT_SF"/>
    <property type="match status" value="1"/>
</dbReference>
<dbReference type="Pfam" id="PF00583">
    <property type="entry name" value="Acetyltransf_1"/>
    <property type="match status" value="1"/>
</dbReference>
<feature type="domain" description="N-acetyltransferase" evidence="3">
    <location>
        <begin position="45"/>
        <end position="188"/>
    </location>
</feature>
<evidence type="ECO:0000256" key="1">
    <source>
        <dbReference type="ARBA" id="ARBA00022679"/>
    </source>
</evidence>
<dbReference type="SUPFAM" id="SSF55729">
    <property type="entry name" value="Acyl-CoA N-acyltransferases (Nat)"/>
    <property type="match status" value="1"/>
</dbReference>
<gene>
    <name evidence="4" type="ORF">KI387_010375</name>
</gene>
<dbReference type="Gene3D" id="3.40.630.30">
    <property type="match status" value="1"/>
</dbReference>
<reference evidence="4 5" key="1">
    <citation type="journal article" date="2021" name="Nat. Plants">
        <title>The Taxus genome provides insights into paclitaxel biosynthesis.</title>
        <authorList>
            <person name="Xiong X."/>
            <person name="Gou J."/>
            <person name="Liao Q."/>
            <person name="Li Y."/>
            <person name="Zhou Q."/>
            <person name="Bi G."/>
            <person name="Li C."/>
            <person name="Du R."/>
            <person name="Wang X."/>
            <person name="Sun T."/>
            <person name="Guo L."/>
            <person name="Liang H."/>
            <person name="Lu P."/>
            <person name="Wu Y."/>
            <person name="Zhang Z."/>
            <person name="Ro D.K."/>
            <person name="Shang Y."/>
            <person name="Huang S."/>
            <person name="Yan J."/>
        </authorList>
    </citation>
    <scope>NUCLEOTIDE SEQUENCE [LARGE SCALE GENOMIC DNA]</scope>
    <source>
        <strain evidence="4">Ta-2019</strain>
    </source>
</reference>
<dbReference type="GO" id="GO:0005737">
    <property type="term" value="C:cytoplasm"/>
    <property type="evidence" value="ECO:0007669"/>
    <property type="project" value="TreeGrafter"/>
</dbReference>
<dbReference type="InterPro" id="IPR000182">
    <property type="entry name" value="GNAT_dom"/>
</dbReference>
<sequence length="199" mass="22587">ANCFNGRSELQRSLPRVRIAAPVACLNIRKPLWSPLLPPRYIYSSDIADVDPLQLSELWAKTLEVRRDPVKVMKSLKHSYVFVVVLTREEEAEGTQTKIVGIGRAISDGAFIATICDVAVDPAHQRRGIGRRIVKYLAKAMKKMHGSSGFAVFPPPFARRFFWMMGFRSDKYFYFMVYQGRLLDDTVSVDLSSEAREAK</sequence>
<dbReference type="GO" id="GO:0008080">
    <property type="term" value="F:N-acetyltransferase activity"/>
    <property type="evidence" value="ECO:0007669"/>
    <property type="project" value="InterPro"/>
</dbReference>
<keyword evidence="2" id="KW-0012">Acyltransferase</keyword>
<dbReference type="PROSITE" id="PS51186">
    <property type="entry name" value="GNAT"/>
    <property type="match status" value="1"/>
</dbReference>
<comment type="caution">
    <text evidence="4">The sequence shown here is derived from an EMBL/GenBank/DDBJ whole genome shotgun (WGS) entry which is preliminary data.</text>
</comment>
<dbReference type="InterPro" id="IPR016181">
    <property type="entry name" value="Acyl_CoA_acyltransferase"/>
</dbReference>
<evidence type="ECO:0000313" key="5">
    <source>
        <dbReference type="Proteomes" id="UP000824469"/>
    </source>
</evidence>
<dbReference type="PANTHER" id="PTHR43626">
    <property type="entry name" value="ACYL-COA N-ACYLTRANSFERASE"/>
    <property type="match status" value="1"/>
</dbReference>
<name>A0AA38FLA4_TAXCH</name>
<evidence type="ECO:0000256" key="2">
    <source>
        <dbReference type="ARBA" id="ARBA00023315"/>
    </source>
</evidence>
<accession>A0AA38FLA4</accession>
<dbReference type="Proteomes" id="UP000824469">
    <property type="component" value="Unassembled WGS sequence"/>
</dbReference>
<dbReference type="OMA" id="WAKTLEV"/>
<dbReference type="EMBL" id="JAHRHJ020000008">
    <property type="protein sequence ID" value="KAH9305971.1"/>
    <property type="molecule type" value="Genomic_DNA"/>
</dbReference>
<evidence type="ECO:0000313" key="4">
    <source>
        <dbReference type="EMBL" id="KAH9305971.1"/>
    </source>
</evidence>
<proteinExistence type="predicted"/>
<dbReference type="PANTHER" id="PTHR43626:SF4">
    <property type="entry name" value="GCN5-RELATED N-ACETYLTRANSFERASE 2, CHLOROPLASTIC"/>
    <property type="match status" value="1"/>
</dbReference>
<protein>
    <recommendedName>
        <fullName evidence="3">N-acetyltransferase domain-containing protein</fullName>
    </recommendedName>
</protein>